<dbReference type="AlphaFoldDB" id="A0A8B8BJ04"/>
<dbReference type="GO" id="GO:0042823">
    <property type="term" value="P:pyridoxal phosphate biosynthetic process"/>
    <property type="evidence" value="ECO:0007669"/>
    <property type="project" value="InterPro"/>
</dbReference>
<dbReference type="GO" id="GO:1903600">
    <property type="term" value="C:glutaminase complex"/>
    <property type="evidence" value="ECO:0007669"/>
    <property type="project" value="TreeGrafter"/>
</dbReference>
<accession>A0A8B8BJ04</accession>
<dbReference type="CDD" id="cd03144">
    <property type="entry name" value="GATase1_ScBLP_like"/>
    <property type="match status" value="1"/>
</dbReference>
<name>A0A8B8BJ04_CRAVI</name>
<dbReference type="GO" id="GO:0004359">
    <property type="term" value="F:glutaminase activity"/>
    <property type="evidence" value="ECO:0007669"/>
    <property type="project" value="InterPro"/>
</dbReference>
<reference evidence="3" key="1">
    <citation type="submission" date="2024-06" db="UniProtKB">
        <authorList>
            <consortium name="RefSeq"/>
        </authorList>
    </citation>
    <scope>NUCLEOTIDE SEQUENCE [LARGE SCALE GENOMIC DNA]</scope>
</reference>
<feature type="domain" description="Biotin-protein ligase N-terminal" evidence="2">
    <location>
        <begin position="9"/>
        <end position="218"/>
    </location>
</feature>
<dbReference type="Proteomes" id="UP000694844">
    <property type="component" value="Chromosome 1"/>
</dbReference>
<dbReference type="OrthoDB" id="10250105at2759"/>
<dbReference type="GeneID" id="111110954"/>
<dbReference type="GO" id="GO:0008614">
    <property type="term" value="P:pyridoxine metabolic process"/>
    <property type="evidence" value="ECO:0007669"/>
    <property type="project" value="TreeGrafter"/>
</dbReference>
<dbReference type="InterPro" id="IPR029062">
    <property type="entry name" value="Class_I_gatase-like"/>
</dbReference>
<dbReference type="KEGG" id="cvn:111110954"/>
<dbReference type="RefSeq" id="XP_022303353.1">
    <property type="nucleotide sequence ID" value="XM_022447645.1"/>
</dbReference>
<dbReference type="InterPro" id="IPR002161">
    <property type="entry name" value="PdxT/SNO"/>
</dbReference>
<evidence type="ECO:0000313" key="3">
    <source>
        <dbReference type="Proteomes" id="UP000694844"/>
    </source>
</evidence>
<evidence type="ECO:0000313" key="4">
    <source>
        <dbReference type="RefSeq" id="XP_022303345.1"/>
    </source>
</evidence>
<dbReference type="PIRSF" id="PIRSF016642">
    <property type="entry name" value="UCP016642"/>
    <property type="match status" value="1"/>
</dbReference>
<sequence length="331" mass="36735">MAGPAKRIIYVYQGLGTLEETNKVLMSQLLRFVNTHIHSIQFISPEDTIKGSWCDKAALYIIGGGYDLGLIKALGSEGMERIKQFVHQGGSYLGICSGAYFACSYIEFDKDGPLEVCGDRHLKFYPGGKIGPVFGPYRYNSSFGCRAISISCQVPQPITLQDEVTCPSSTMNTMSGSKTNKLGQFYAYYSGGGAFYPYPKGSMETKKIPDNYHQMNGIHTEEQTYSIESVRSDVISDQEISSYLKLSPKENDVEVLCSFAEIKGEPAAIVKCNVGKGKAVLSSVHIEYDSQCLDCKSVYLKPVIDSLKSYDMEQNLMFKYMLKCLDVNVIY</sequence>
<feature type="domain" description="Biotin-protein ligase N-terminal" evidence="2">
    <location>
        <begin position="248"/>
        <end position="329"/>
    </location>
</feature>
<evidence type="ECO:0000259" key="2">
    <source>
        <dbReference type="Pfam" id="PF09825"/>
    </source>
</evidence>
<protein>
    <submittedName>
        <fullName evidence="4 5">Biotin--protein ligase-like</fullName>
    </submittedName>
</protein>
<dbReference type="InterPro" id="IPR019197">
    <property type="entry name" value="Biotin-prot_ligase_N"/>
</dbReference>
<proteinExistence type="predicted"/>
<gene>
    <name evidence="4 5" type="primary">LOC111110954</name>
</gene>
<dbReference type="Pfam" id="PF09825">
    <property type="entry name" value="BPL_N"/>
    <property type="match status" value="2"/>
</dbReference>
<keyword evidence="3" id="KW-1185">Reference proteome</keyword>
<dbReference type="PANTHER" id="PTHR31559:SF0">
    <property type="entry name" value="PYRIDOXAL 5'-PHOSPHATE SYNTHASE SUBUNIT SNO1-RELATED"/>
    <property type="match status" value="1"/>
</dbReference>
<dbReference type="InterPro" id="IPR015834">
    <property type="entry name" value="UCP016642"/>
</dbReference>
<keyword evidence="1" id="KW-0315">Glutamine amidotransferase</keyword>
<reference evidence="4 5" key="2">
    <citation type="submission" date="2025-04" db="UniProtKB">
        <authorList>
            <consortium name="RefSeq"/>
        </authorList>
    </citation>
    <scope>IDENTIFICATION</scope>
    <source>
        <tissue evidence="4 5">Whole sample</tissue>
    </source>
</reference>
<organism evidence="3 4">
    <name type="scientific">Crassostrea virginica</name>
    <name type="common">Eastern oyster</name>
    <dbReference type="NCBI Taxonomy" id="6565"/>
    <lineage>
        <taxon>Eukaryota</taxon>
        <taxon>Metazoa</taxon>
        <taxon>Spiralia</taxon>
        <taxon>Lophotrochozoa</taxon>
        <taxon>Mollusca</taxon>
        <taxon>Bivalvia</taxon>
        <taxon>Autobranchia</taxon>
        <taxon>Pteriomorphia</taxon>
        <taxon>Ostreida</taxon>
        <taxon>Ostreoidea</taxon>
        <taxon>Ostreidae</taxon>
        <taxon>Crassostrea</taxon>
    </lineage>
</organism>
<evidence type="ECO:0000256" key="1">
    <source>
        <dbReference type="ARBA" id="ARBA00022962"/>
    </source>
</evidence>
<dbReference type="RefSeq" id="XP_022303345.1">
    <property type="nucleotide sequence ID" value="XM_022447637.1"/>
</dbReference>
<evidence type="ECO:0000313" key="5">
    <source>
        <dbReference type="RefSeq" id="XP_022303353.1"/>
    </source>
</evidence>
<dbReference type="PANTHER" id="PTHR31559">
    <property type="entry name" value="PYRIDOXAL 5'-PHOSPHATE SYNTHASE SUBUNIT SNO"/>
    <property type="match status" value="1"/>
</dbReference>
<dbReference type="SUPFAM" id="SSF52317">
    <property type="entry name" value="Class I glutamine amidotransferase-like"/>
    <property type="match status" value="1"/>
</dbReference>
<dbReference type="GO" id="GO:0005829">
    <property type="term" value="C:cytosol"/>
    <property type="evidence" value="ECO:0007669"/>
    <property type="project" value="TreeGrafter"/>
</dbReference>
<dbReference type="Gene3D" id="3.40.50.880">
    <property type="match status" value="1"/>
</dbReference>